<dbReference type="InterPro" id="IPR001138">
    <property type="entry name" value="Zn2Cys6_DnaBD"/>
</dbReference>
<dbReference type="PANTHER" id="PTHR31845:SF17">
    <property type="entry name" value="ZN(II)2CYS6 TRANSCRIPTION FACTOR (EUROFUNG)"/>
    <property type="match status" value="1"/>
</dbReference>
<evidence type="ECO:0000256" key="3">
    <source>
        <dbReference type="ARBA" id="ARBA00023015"/>
    </source>
</evidence>
<comment type="caution">
    <text evidence="8">The sequence shown here is derived from an EMBL/GenBank/DDBJ whole genome shotgun (WGS) entry which is preliminary data.</text>
</comment>
<dbReference type="GO" id="GO:0005634">
    <property type="term" value="C:nucleus"/>
    <property type="evidence" value="ECO:0007669"/>
    <property type="project" value="UniProtKB-SubCell"/>
</dbReference>
<reference evidence="8" key="1">
    <citation type="submission" date="2021-12" db="EMBL/GenBank/DDBJ databases">
        <title>Convergent genome expansion in fungi linked to evolution of root-endophyte symbiosis.</title>
        <authorList>
            <consortium name="DOE Joint Genome Institute"/>
            <person name="Ke Y.-H."/>
            <person name="Bonito G."/>
            <person name="Liao H.-L."/>
            <person name="Looney B."/>
            <person name="Rojas-Flechas A."/>
            <person name="Nash J."/>
            <person name="Hameed K."/>
            <person name="Schadt C."/>
            <person name="Martin F."/>
            <person name="Crous P.W."/>
            <person name="Miettinen O."/>
            <person name="Magnuson J.K."/>
            <person name="Labbe J."/>
            <person name="Jacobson D."/>
            <person name="Doktycz M.J."/>
            <person name="Veneault-Fourrey C."/>
            <person name="Kuo A."/>
            <person name="Mondo S."/>
            <person name="Calhoun S."/>
            <person name="Riley R."/>
            <person name="Ohm R."/>
            <person name="LaButti K."/>
            <person name="Andreopoulos B."/>
            <person name="Pangilinan J."/>
            <person name="Nolan M."/>
            <person name="Tritt A."/>
            <person name="Clum A."/>
            <person name="Lipzen A."/>
            <person name="Daum C."/>
            <person name="Barry K."/>
            <person name="Grigoriev I.V."/>
            <person name="Vilgalys R."/>
        </authorList>
    </citation>
    <scope>NUCLEOTIDE SEQUENCE</scope>
    <source>
        <strain evidence="8">PMI_201</strain>
    </source>
</reference>
<keyword evidence="5" id="KW-0804">Transcription</keyword>
<gene>
    <name evidence="8" type="ORF">BGW36DRAFT_306168</name>
</gene>
<dbReference type="RefSeq" id="XP_046066652.1">
    <property type="nucleotide sequence ID" value="XM_046212127.1"/>
</dbReference>
<dbReference type="Proteomes" id="UP001201262">
    <property type="component" value="Unassembled WGS sequence"/>
</dbReference>
<accession>A0AAD4PT92</accession>
<dbReference type="Pfam" id="PF04082">
    <property type="entry name" value="Fungal_trans"/>
    <property type="match status" value="1"/>
</dbReference>
<keyword evidence="2" id="KW-0479">Metal-binding</keyword>
<evidence type="ECO:0000313" key="9">
    <source>
        <dbReference type="Proteomes" id="UP001201262"/>
    </source>
</evidence>
<dbReference type="AlphaFoldDB" id="A0AAD4PT92"/>
<dbReference type="GO" id="GO:0008270">
    <property type="term" value="F:zinc ion binding"/>
    <property type="evidence" value="ECO:0007669"/>
    <property type="project" value="InterPro"/>
</dbReference>
<sequence length="631" mass="70492">MATQLSPSRPELAMREFFGDRKPPDISRKITACVACRKLKIKCHMQDLKPPCARCKKRGLSCTVNRSLQMVLEGDAIWKNAMEQKLVLVQETINKIANRMMLSEVLDAMPKDNEKVGIADESLFPRVEDGDELIDPPTSQPAWEVIMDAKCSPAAIPATCISAVSKQPPPDLPALNSHPSDLISRGTISLSSAERFFSIYHGRLDHFIYRVLIDRDSLSSIRAHSSLLTAAICAVGSLHAASPEYQICYKEFINEYSTQMTSNRHTIDDVRGLCIAAFWLSGMSWALAGAAVRMATELHLHQGVTKSIHRCVNKTPQEKKTCYLRTRLYLLVYVCDHHFSVVHGRPPMTREFMGLSTLRSFLELDSTNEDDVRLVSQVELWSINSRIYDTFGINTDTPIPLSSLSEFRCLGVALESWRTTYSEKFSFNSHVGNYPKIGVGLHFHFAKLYLCTHAFRGASKPDKVTVSPEMDEFADTAVYSASYILRTLVGNQEGRSYLDGLPTYFDTMVAFAVVFLLKMTIKSPIDIRIDKPETMKLLSQVAAVLSDVTSHMHSQHVLSDISISVTKLVGRFQNSTSQSTSNLADNSPVTTFELCQVDGDWLGPEDSTFLGNYDLLFLQDGAFGLEIDQLE</sequence>
<dbReference type="GeneID" id="70242414"/>
<dbReference type="GO" id="GO:0006351">
    <property type="term" value="P:DNA-templated transcription"/>
    <property type="evidence" value="ECO:0007669"/>
    <property type="project" value="InterPro"/>
</dbReference>
<dbReference type="SMART" id="SM00906">
    <property type="entry name" value="Fungal_trans"/>
    <property type="match status" value="1"/>
</dbReference>
<keyword evidence="6" id="KW-0539">Nucleus</keyword>
<evidence type="ECO:0000256" key="1">
    <source>
        <dbReference type="ARBA" id="ARBA00004123"/>
    </source>
</evidence>
<dbReference type="InterPro" id="IPR051089">
    <property type="entry name" value="prtT"/>
</dbReference>
<evidence type="ECO:0000256" key="6">
    <source>
        <dbReference type="ARBA" id="ARBA00023242"/>
    </source>
</evidence>
<protein>
    <recommendedName>
        <fullName evidence="7">Zn(2)-C6 fungal-type domain-containing protein</fullName>
    </recommendedName>
</protein>
<dbReference type="GO" id="GO:0000976">
    <property type="term" value="F:transcription cis-regulatory region binding"/>
    <property type="evidence" value="ECO:0007669"/>
    <property type="project" value="TreeGrafter"/>
</dbReference>
<dbReference type="SMART" id="SM00066">
    <property type="entry name" value="GAL4"/>
    <property type="match status" value="1"/>
</dbReference>
<evidence type="ECO:0000256" key="4">
    <source>
        <dbReference type="ARBA" id="ARBA00023125"/>
    </source>
</evidence>
<dbReference type="EMBL" id="JAJTJA010000013">
    <property type="protein sequence ID" value="KAH8690456.1"/>
    <property type="molecule type" value="Genomic_DNA"/>
</dbReference>
<evidence type="ECO:0000256" key="2">
    <source>
        <dbReference type="ARBA" id="ARBA00022723"/>
    </source>
</evidence>
<dbReference type="CDD" id="cd12148">
    <property type="entry name" value="fungal_TF_MHR"/>
    <property type="match status" value="1"/>
</dbReference>
<evidence type="ECO:0000259" key="7">
    <source>
        <dbReference type="PROSITE" id="PS50048"/>
    </source>
</evidence>
<keyword evidence="4" id="KW-0238">DNA-binding</keyword>
<proteinExistence type="predicted"/>
<dbReference type="GO" id="GO:0000981">
    <property type="term" value="F:DNA-binding transcription factor activity, RNA polymerase II-specific"/>
    <property type="evidence" value="ECO:0007669"/>
    <property type="project" value="InterPro"/>
</dbReference>
<evidence type="ECO:0000256" key="5">
    <source>
        <dbReference type="ARBA" id="ARBA00023163"/>
    </source>
</evidence>
<evidence type="ECO:0000313" key="8">
    <source>
        <dbReference type="EMBL" id="KAH8690456.1"/>
    </source>
</evidence>
<keyword evidence="3" id="KW-0805">Transcription regulation</keyword>
<feature type="domain" description="Zn(2)-C6 fungal-type" evidence="7">
    <location>
        <begin position="32"/>
        <end position="64"/>
    </location>
</feature>
<comment type="subcellular location">
    <subcellularLocation>
        <location evidence="1">Nucleus</location>
    </subcellularLocation>
</comment>
<dbReference type="InterPro" id="IPR036864">
    <property type="entry name" value="Zn2-C6_fun-type_DNA-bd_sf"/>
</dbReference>
<dbReference type="SUPFAM" id="SSF57701">
    <property type="entry name" value="Zn2/Cys6 DNA-binding domain"/>
    <property type="match status" value="1"/>
</dbReference>
<dbReference type="PANTHER" id="PTHR31845">
    <property type="entry name" value="FINGER DOMAIN PROTEIN, PUTATIVE-RELATED"/>
    <property type="match status" value="1"/>
</dbReference>
<dbReference type="Gene3D" id="4.10.240.10">
    <property type="entry name" value="Zn(2)-C6 fungal-type DNA-binding domain"/>
    <property type="match status" value="1"/>
</dbReference>
<dbReference type="PROSITE" id="PS00463">
    <property type="entry name" value="ZN2_CY6_FUNGAL_1"/>
    <property type="match status" value="1"/>
</dbReference>
<dbReference type="CDD" id="cd00067">
    <property type="entry name" value="GAL4"/>
    <property type="match status" value="1"/>
</dbReference>
<keyword evidence="9" id="KW-1185">Reference proteome</keyword>
<dbReference type="Pfam" id="PF00172">
    <property type="entry name" value="Zn_clus"/>
    <property type="match status" value="1"/>
</dbReference>
<organism evidence="8 9">
    <name type="scientific">Talaromyces proteolyticus</name>
    <dbReference type="NCBI Taxonomy" id="1131652"/>
    <lineage>
        <taxon>Eukaryota</taxon>
        <taxon>Fungi</taxon>
        <taxon>Dikarya</taxon>
        <taxon>Ascomycota</taxon>
        <taxon>Pezizomycotina</taxon>
        <taxon>Eurotiomycetes</taxon>
        <taxon>Eurotiomycetidae</taxon>
        <taxon>Eurotiales</taxon>
        <taxon>Trichocomaceae</taxon>
        <taxon>Talaromyces</taxon>
        <taxon>Talaromyces sect. Bacilispori</taxon>
    </lineage>
</organism>
<name>A0AAD4PT92_9EURO</name>
<dbReference type="PROSITE" id="PS50048">
    <property type="entry name" value="ZN2_CY6_FUNGAL_2"/>
    <property type="match status" value="1"/>
</dbReference>
<dbReference type="InterPro" id="IPR007219">
    <property type="entry name" value="XnlR_reg_dom"/>
</dbReference>